<dbReference type="GO" id="GO:0016740">
    <property type="term" value="F:transferase activity"/>
    <property type="evidence" value="ECO:0007669"/>
    <property type="project" value="UniProtKB-KW"/>
</dbReference>
<gene>
    <name evidence="2" type="ORF">STAS_23546</name>
</gene>
<dbReference type="AlphaFoldDB" id="A0A5A7QMV2"/>
<feature type="compositionally biased region" description="Polar residues" evidence="1">
    <location>
        <begin position="21"/>
        <end position="45"/>
    </location>
</feature>
<accession>A0A5A7QMV2</accession>
<feature type="compositionally biased region" description="Polar residues" evidence="1">
    <location>
        <begin position="93"/>
        <end position="102"/>
    </location>
</feature>
<proteinExistence type="predicted"/>
<organism evidence="2 3">
    <name type="scientific">Striga asiatica</name>
    <name type="common">Asiatic witchweed</name>
    <name type="synonym">Buchnera asiatica</name>
    <dbReference type="NCBI Taxonomy" id="4170"/>
    <lineage>
        <taxon>Eukaryota</taxon>
        <taxon>Viridiplantae</taxon>
        <taxon>Streptophyta</taxon>
        <taxon>Embryophyta</taxon>
        <taxon>Tracheophyta</taxon>
        <taxon>Spermatophyta</taxon>
        <taxon>Magnoliopsida</taxon>
        <taxon>eudicotyledons</taxon>
        <taxon>Gunneridae</taxon>
        <taxon>Pentapetalae</taxon>
        <taxon>asterids</taxon>
        <taxon>lamiids</taxon>
        <taxon>Lamiales</taxon>
        <taxon>Orobanchaceae</taxon>
        <taxon>Buchnereae</taxon>
        <taxon>Striga</taxon>
    </lineage>
</organism>
<feature type="non-terminal residue" evidence="2">
    <location>
        <position position="311"/>
    </location>
</feature>
<dbReference type="EMBL" id="BKCP01007571">
    <property type="protein sequence ID" value="GER46499.1"/>
    <property type="molecule type" value="Genomic_DNA"/>
</dbReference>
<evidence type="ECO:0000256" key="1">
    <source>
        <dbReference type="SAM" id="MobiDB-lite"/>
    </source>
</evidence>
<reference evidence="3" key="1">
    <citation type="journal article" date="2019" name="Curr. Biol.">
        <title>Genome Sequence of Striga asiatica Provides Insight into the Evolution of Plant Parasitism.</title>
        <authorList>
            <person name="Yoshida S."/>
            <person name="Kim S."/>
            <person name="Wafula E.K."/>
            <person name="Tanskanen J."/>
            <person name="Kim Y.M."/>
            <person name="Honaas L."/>
            <person name="Yang Z."/>
            <person name="Spallek T."/>
            <person name="Conn C.E."/>
            <person name="Ichihashi Y."/>
            <person name="Cheong K."/>
            <person name="Cui S."/>
            <person name="Der J.P."/>
            <person name="Gundlach H."/>
            <person name="Jiao Y."/>
            <person name="Hori C."/>
            <person name="Ishida J.K."/>
            <person name="Kasahara H."/>
            <person name="Kiba T."/>
            <person name="Kim M.S."/>
            <person name="Koo N."/>
            <person name="Laohavisit A."/>
            <person name="Lee Y.H."/>
            <person name="Lumba S."/>
            <person name="McCourt P."/>
            <person name="Mortimer J.C."/>
            <person name="Mutuku J.M."/>
            <person name="Nomura T."/>
            <person name="Sasaki-Sekimoto Y."/>
            <person name="Seto Y."/>
            <person name="Wang Y."/>
            <person name="Wakatake T."/>
            <person name="Sakakibara H."/>
            <person name="Demura T."/>
            <person name="Yamaguchi S."/>
            <person name="Yoneyama K."/>
            <person name="Manabe R.I."/>
            <person name="Nelson D.C."/>
            <person name="Schulman A.H."/>
            <person name="Timko M.P."/>
            <person name="dePamphilis C.W."/>
            <person name="Choi D."/>
            <person name="Shirasu K."/>
        </authorList>
    </citation>
    <scope>NUCLEOTIDE SEQUENCE [LARGE SCALE GENOMIC DNA]</scope>
    <source>
        <strain evidence="3">cv. UVA1</strain>
    </source>
</reference>
<comment type="caution">
    <text evidence="2">The sequence shown here is derived from an EMBL/GenBank/DDBJ whole genome shotgun (WGS) entry which is preliminary data.</text>
</comment>
<sequence length="311" mass="35098">MDRRKITPPPISSPRRHKSQHPSTATSSSLSREPSARNPCSPSSANRRREILFHSLCEQIRRELLSSPRPPRTLEHLRPSRGELLFLPASHNSLHTDVTSPPATALVRIEPRPRRLTEPPQVLAEPRRGKPRSVNNLRQRECSGNRHSTLRPPLQRLAGSEQQPSSRGDSSSSGREQRATGLQQFEELSQNREPASLAFVHFLFETLKRPESTNEPLLSYKNLFHFRTTSPAQPLHDLRSPQTTLSAPHDLRHHPVATSPALHDLAGSARPRRSSAASHRKKRLYGWKLVIVGVRKPVKSIASFLKRCLPR</sequence>
<keyword evidence="3" id="KW-1185">Reference proteome</keyword>
<feature type="compositionally biased region" description="Low complexity" evidence="1">
    <location>
        <begin position="160"/>
        <end position="174"/>
    </location>
</feature>
<feature type="region of interest" description="Disordered" evidence="1">
    <location>
        <begin position="1"/>
        <end position="47"/>
    </location>
</feature>
<evidence type="ECO:0000313" key="3">
    <source>
        <dbReference type="Proteomes" id="UP000325081"/>
    </source>
</evidence>
<protein>
    <submittedName>
        <fullName evidence="2">Sterol 3-beta-glucosyltransferase</fullName>
    </submittedName>
</protein>
<name>A0A5A7QMV2_STRAF</name>
<evidence type="ECO:0000313" key="2">
    <source>
        <dbReference type="EMBL" id="GER46499.1"/>
    </source>
</evidence>
<dbReference type="Proteomes" id="UP000325081">
    <property type="component" value="Unassembled WGS sequence"/>
</dbReference>
<keyword evidence="2" id="KW-0808">Transferase</keyword>
<feature type="region of interest" description="Disordered" evidence="1">
    <location>
        <begin position="93"/>
        <end position="180"/>
    </location>
</feature>